<dbReference type="Pfam" id="PF01535">
    <property type="entry name" value="PPR"/>
    <property type="match status" value="4"/>
</dbReference>
<dbReference type="InterPro" id="IPR011990">
    <property type="entry name" value="TPR-like_helical_dom_sf"/>
</dbReference>
<dbReference type="GO" id="GO:0009451">
    <property type="term" value="P:RNA modification"/>
    <property type="evidence" value="ECO:0007669"/>
    <property type="project" value="InterPro"/>
</dbReference>
<feature type="region of interest" description="Disordered" evidence="3">
    <location>
        <begin position="464"/>
        <end position="489"/>
    </location>
</feature>
<gene>
    <name evidence="4" type="ORF">BVC80_1249g3</name>
</gene>
<dbReference type="PROSITE" id="PS51375">
    <property type="entry name" value="PPR"/>
    <property type="match status" value="4"/>
</dbReference>
<dbReference type="NCBIfam" id="TIGR00756">
    <property type="entry name" value="PPR"/>
    <property type="match status" value="5"/>
</dbReference>
<dbReference type="AlphaFoldDB" id="A0A200Q2H0"/>
<dbReference type="OMA" id="VMILAHC"/>
<dbReference type="GO" id="GO:0003723">
    <property type="term" value="F:RNA binding"/>
    <property type="evidence" value="ECO:0007669"/>
    <property type="project" value="InterPro"/>
</dbReference>
<name>A0A200Q2H0_MACCD</name>
<dbReference type="Proteomes" id="UP000195402">
    <property type="component" value="Unassembled WGS sequence"/>
</dbReference>
<dbReference type="InterPro" id="IPR002885">
    <property type="entry name" value="PPR_rpt"/>
</dbReference>
<dbReference type="FunFam" id="1.25.40.10:FF:001237">
    <property type="entry name" value="Pentatricopeptide repeat-containing protein"/>
    <property type="match status" value="1"/>
</dbReference>
<accession>A0A200Q2H0</accession>
<dbReference type="FunFam" id="1.25.40.10:FF:000285">
    <property type="entry name" value="Pentatricopeptide repeat-containing protein, chloroplastic"/>
    <property type="match status" value="1"/>
</dbReference>
<dbReference type="EMBL" id="MVGT01003294">
    <property type="protein sequence ID" value="OVA04657.1"/>
    <property type="molecule type" value="Genomic_DNA"/>
</dbReference>
<dbReference type="InterPro" id="IPR046848">
    <property type="entry name" value="E_motif"/>
</dbReference>
<keyword evidence="1" id="KW-0677">Repeat</keyword>
<organism evidence="4 5">
    <name type="scientific">Macleaya cordata</name>
    <name type="common">Five-seeded plume-poppy</name>
    <name type="synonym">Bocconia cordata</name>
    <dbReference type="NCBI Taxonomy" id="56857"/>
    <lineage>
        <taxon>Eukaryota</taxon>
        <taxon>Viridiplantae</taxon>
        <taxon>Streptophyta</taxon>
        <taxon>Embryophyta</taxon>
        <taxon>Tracheophyta</taxon>
        <taxon>Spermatophyta</taxon>
        <taxon>Magnoliopsida</taxon>
        <taxon>Ranunculales</taxon>
        <taxon>Papaveraceae</taxon>
        <taxon>Papaveroideae</taxon>
        <taxon>Macleaya</taxon>
    </lineage>
</organism>
<sequence length="489" mass="55175">MQKGFLPNSYTFPPLMKSCKKMIGSSQKATGQKCHGQAIKNYVVDVLPVQNSLIHMYASFGLIDSAWRVFDGMSTRDLVTWHSIVDGYVKLGELVVAHRIFDKMPIRNVVSWNIMITGYLNAGNPGCGLKLFREMVKTGLKEDEKTVALMLSACGQSARLKEGRSVHGSLMKNFLKSNLIVDTALIDMYSKCKRVESAKRVFDSMVKKNLVCWNTMILGHCLHGCPEDGINLFEEMVRRGDSKGGMLCGHNKSKIRRDEEHVILPDEVTFIGVLCACARSGSLSKGRAYFNQMVNVYCIKPTFAHYWCMANLYAGAGLLQEAEKILMSMSMPDGDEEEEEEEKEDRWLSDDSMLWGSLLGLCRFRGDVDLGEKIAMRLIELEPHNSSWYMLLLNIYAAAGRWEEALKVKELTKERGVSRKPSCSLFDLNKIVHDFKLGENSNQPGMIQVYAMVDELARRLSLPKRGTGTSTRSYCLTERPDTSSERYQK</sequence>
<dbReference type="PANTHER" id="PTHR47926:SF365">
    <property type="entry name" value="DYW DOMAIN-CONTAINING PROTEIN"/>
    <property type="match status" value="1"/>
</dbReference>
<dbReference type="Pfam" id="PF20431">
    <property type="entry name" value="E_motif"/>
    <property type="match status" value="1"/>
</dbReference>
<feature type="repeat" description="PPR" evidence="2">
    <location>
        <begin position="385"/>
        <end position="419"/>
    </location>
</feature>
<evidence type="ECO:0000313" key="5">
    <source>
        <dbReference type="Proteomes" id="UP000195402"/>
    </source>
</evidence>
<reference evidence="4 5" key="1">
    <citation type="journal article" date="2017" name="Mol. Plant">
        <title>The Genome of Medicinal Plant Macleaya cordata Provides New Insights into Benzylisoquinoline Alkaloids Metabolism.</title>
        <authorList>
            <person name="Liu X."/>
            <person name="Liu Y."/>
            <person name="Huang P."/>
            <person name="Ma Y."/>
            <person name="Qing Z."/>
            <person name="Tang Q."/>
            <person name="Cao H."/>
            <person name="Cheng P."/>
            <person name="Zheng Y."/>
            <person name="Yuan Z."/>
            <person name="Zhou Y."/>
            <person name="Liu J."/>
            <person name="Tang Z."/>
            <person name="Zhuo Y."/>
            <person name="Zhang Y."/>
            <person name="Yu L."/>
            <person name="Huang J."/>
            <person name="Yang P."/>
            <person name="Peng Q."/>
            <person name="Zhang J."/>
            <person name="Jiang W."/>
            <person name="Zhang Z."/>
            <person name="Lin K."/>
            <person name="Ro D.K."/>
            <person name="Chen X."/>
            <person name="Xiong X."/>
            <person name="Shang Y."/>
            <person name="Huang S."/>
            <person name="Zeng J."/>
        </authorList>
    </citation>
    <scope>NUCLEOTIDE SEQUENCE [LARGE SCALE GENOMIC DNA]</scope>
    <source>
        <strain evidence="5">cv. BLH2017</strain>
        <tissue evidence="4">Root</tissue>
    </source>
</reference>
<dbReference type="InterPro" id="IPR046960">
    <property type="entry name" value="PPR_At4g14850-like_plant"/>
</dbReference>
<feature type="compositionally biased region" description="Basic and acidic residues" evidence="3">
    <location>
        <begin position="478"/>
        <end position="489"/>
    </location>
</feature>
<dbReference type="PANTHER" id="PTHR47926">
    <property type="entry name" value="PENTATRICOPEPTIDE REPEAT-CONTAINING PROTEIN"/>
    <property type="match status" value="1"/>
</dbReference>
<feature type="repeat" description="PPR" evidence="2">
    <location>
        <begin position="209"/>
        <end position="243"/>
    </location>
</feature>
<dbReference type="SUPFAM" id="SSF48452">
    <property type="entry name" value="TPR-like"/>
    <property type="match status" value="1"/>
</dbReference>
<evidence type="ECO:0000256" key="3">
    <source>
        <dbReference type="SAM" id="MobiDB-lite"/>
    </source>
</evidence>
<dbReference type="OrthoDB" id="1868351at2759"/>
<evidence type="ECO:0000313" key="4">
    <source>
        <dbReference type="EMBL" id="OVA04657.1"/>
    </source>
</evidence>
<dbReference type="InParanoid" id="A0A200Q2H0"/>
<dbReference type="FunCoup" id="A0A200Q2H0">
    <property type="interactions" value="918"/>
</dbReference>
<evidence type="ECO:0000256" key="1">
    <source>
        <dbReference type="ARBA" id="ARBA00022737"/>
    </source>
</evidence>
<feature type="repeat" description="PPR" evidence="2">
    <location>
        <begin position="108"/>
        <end position="142"/>
    </location>
</feature>
<feature type="repeat" description="PPR" evidence="2">
    <location>
        <begin position="77"/>
        <end position="107"/>
    </location>
</feature>
<proteinExistence type="predicted"/>
<dbReference type="Gene3D" id="1.25.40.10">
    <property type="entry name" value="Tetratricopeptide repeat domain"/>
    <property type="match status" value="3"/>
</dbReference>
<dbReference type="Pfam" id="PF13041">
    <property type="entry name" value="PPR_2"/>
    <property type="match status" value="1"/>
</dbReference>
<comment type="caution">
    <text evidence="4">The sequence shown here is derived from an EMBL/GenBank/DDBJ whole genome shotgun (WGS) entry which is preliminary data.</text>
</comment>
<protein>
    <submittedName>
        <fullName evidence="4">Pentatricopeptide repeat</fullName>
    </submittedName>
</protein>
<evidence type="ECO:0000256" key="2">
    <source>
        <dbReference type="PROSITE-ProRule" id="PRU00708"/>
    </source>
</evidence>
<keyword evidence="5" id="KW-1185">Reference proteome</keyword>